<dbReference type="EMBL" id="VSSQ01119985">
    <property type="protein sequence ID" value="MPN53155.1"/>
    <property type="molecule type" value="Genomic_DNA"/>
</dbReference>
<name>A0A645IP94_9ZZZZ</name>
<organism evidence="1">
    <name type="scientific">bioreactor metagenome</name>
    <dbReference type="NCBI Taxonomy" id="1076179"/>
    <lineage>
        <taxon>unclassified sequences</taxon>
        <taxon>metagenomes</taxon>
        <taxon>ecological metagenomes</taxon>
    </lineage>
</organism>
<gene>
    <name evidence="1" type="ORF">SDC9_200819</name>
</gene>
<evidence type="ECO:0000313" key="1">
    <source>
        <dbReference type="EMBL" id="MPN53155.1"/>
    </source>
</evidence>
<proteinExistence type="predicted"/>
<protein>
    <submittedName>
        <fullName evidence="1">Uncharacterized protein</fullName>
    </submittedName>
</protein>
<reference evidence="1" key="1">
    <citation type="submission" date="2019-08" db="EMBL/GenBank/DDBJ databases">
        <authorList>
            <person name="Kucharzyk K."/>
            <person name="Murdoch R.W."/>
            <person name="Higgins S."/>
            <person name="Loffler F."/>
        </authorList>
    </citation>
    <scope>NUCLEOTIDE SEQUENCE</scope>
</reference>
<comment type="caution">
    <text evidence="1">The sequence shown here is derived from an EMBL/GenBank/DDBJ whole genome shotgun (WGS) entry which is preliminary data.</text>
</comment>
<accession>A0A645IP94</accession>
<dbReference type="AlphaFoldDB" id="A0A645IP94"/>
<sequence>MMIGNFAVINKAFVCMDAELEDLADSRLIRTNGNCFEPFGERWHNVLCQVF</sequence>